<dbReference type="InterPro" id="IPR044173">
    <property type="entry name" value="CASPL"/>
</dbReference>
<feature type="domain" description="Casparian strip membrane protein" evidence="8">
    <location>
        <begin position="47"/>
        <end position="194"/>
    </location>
</feature>
<evidence type="ECO:0000313" key="10">
    <source>
        <dbReference type="Proteomes" id="UP001187471"/>
    </source>
</evidence>
<keyword evidence="5 7" id="KW-1133">Transmembrane helix</keyword>
<dbReference type="AlphaFoldDB" id="A0AA88S280"/>
<evidence type="ECO:0000256" key="6">
    <source>
        <dbReference type="ARBA" id="ARBA00023136"/>
    </source>
</evidence>
<comment type="subunit">
    <text evidence="7">Homodimer and heterodimers.</text>
</comment>
<keyword evidence="6 7" id="KW-0472">Membrane</keyword>
<accession>A0AA88S280</accession>
<feature type="transmembrane region" description="Helical" evidence="7">
    <location>
        <begin position="226"/>
        <end position="246"/>
    </location>
</feature>
<dbReference type="EMBL" id="JAVXUO010000184">
    <property type="protein sequence ID" value="KAK2994611.1"/>
    <property type="molecule type" value="Genomic_DNA"/>
</dbReference>
<dbReference type="Pfam" id="PF04535">
    <property type="entry name" value="CASP_dom"/>
    <property type="match status" value="2"/>
</dbReference>
<keyword evidence="10" id="KW-1185">Reference proteome</keyword>
<evidence type="ECO:0000259" key="8">
    <source>
        <dbReference type="Pfam" id="PF04535"/>
    </source>
</evidence>
<evidence type="ECO:0000256" key="3">
    <source>
        <dbReference type="ARBA" id="ARBA00022475"/>
    </source>
</evidence>
<feature type="transmembrane region" description="Helical" evidence="7">
    <location>
        <begin position="304"/>
        <end position="331"/>
    </location>
</feature>
<feature type="transmembrane region" description="Helical" evidence="7">
    <location>
        <begin position="358"/>
        <end position="379"/>
    </location>
</feature>
<evidence type="ECO:0000256" key="7">
    <source>
        <dbReference type="RuleBase" id="RU361233"/>
    </source>
</evidence>
<keyword evidence="3 7" id="KW-1003">Cell membrane</keyword>
<evidence type="ECO:0000256" key="5">
    <source>
        <dbReference type="ARBA" id="ARBA00022989"/>
    </source>
</evidence>
<protein>
    <recommendedName>
        <fullName evidence="7">CASP-like protein</fullName>
    </recommendedName>
</protein>
<comment type="similarity">
    <text evidence="2 7">Belongs to the Casparian strip membrane proteins (CASP) family.</text>
</comment>
<comment type="caution">
    <text evidence="9">The sequence shown here is derived from an EMBL/GenBank/DDBJ whole genome shotgun (WGS) entry which is preliminary data.</text>
</comment>
<feature type="transmembrane region" description="Helical" evidence="7">
    <location>
        <begin position="94"/>
        <end position="120"/>
    </location>
</feature>
<comment type="caution">
    <text evidence="7">Lacks conserved residue(s) required for the propagation of feature annotation.</text>
</comment>
<dbReference type="Proteomes" id="UP001187471">
    <property type="component" value="Unassembled WGS sequence"/>
</dbReference>
<keyword evidence="4 7" id="KW-0812">Transmembrane</keyword>
<gene>
    <name evidence="9" type="ORF">RJ640_025665</name>
</gene>
<evidence type="ECO:0000256" key="2">
    <source>
        <dbReference type="ARBA" id="ARBA00007651"/>
    </source>
</evidence>
<comment type="subcellular location">
    <subcellularLocation>
        <location evidence="1 7">Cell membrane</location>
        <topology evidence="1 7">Multi-pass membrane protein</topology>
    </subcellularLocation>
</comment>
<organism evidence="9 10">
    <name type="scientific">Escallonia rubra</name>
    <dbReference type="NCBI Taxonomy" id="112253"/>
    <lineage>
        <taxon>Eukaryota</taxon>
        <taxon>Viridiplantae</taxon>
        <taxon>Streptophyta</taxon>
        <taxon>Embryophyta</taxon>
        <taxon>Tracheophyta</taxon>
        <taxon>Spermatophyta</taxon>
        <taxon>Magnoliopsida</taxon>
        <taxon>eudicotyledons</taxon>
        <taxon>Gunneridae</taxon>
        <taxon>Pentapetalae</taxon>
        <taxon>asterids</taxon>
        <taxon>campanulids</taxon>
        <taxon>Escalloniales</taxon>
        <taxon>Escalloniaceae</taxon>
        <taxon>Escallonia</taxon>
    </lineage>
</organism>
<feature type="transmembrane region" description="Helical" evidence="7">
    <location>
        <begin position="54"/>
        <end position="74"/>
    </location>
</feature>
<proteinExistence type="inferred from homology"/>
<evidence type="ECO:0000256" key="4">
    <source>
        <dbReference type="ARBA" id="ARBA00022692"/>
    </source>
</evidence>
<dbReference type="NCBIfam" id="TIGR01569">
    <property type="entry name" value="A_tha_TIGR01569"/>
    <property type="match status" value="2"/>
</dbReference>
<dbReference type="PANTHER" id="PTHR36488:SF12">
    <property type="entry name" value="CASP-LIKE PROTEIN"/>
    <property type="match status" value="1"/>
</dbReference>
<dbReference type="PANTHER" id="PTHR36488">
    <property type="entry name" value="CASP-LIKE PROTEIN 1U1"/>
    <property type="match status" value="1"/>
</dbReference>
<feature type="domain" description="Casparian strip membrane protein" evidence="8">
    <location>
        <begin position="219"/>
        <end position="366"/>
    </location>
</feature>
<feature type="transmembrane region" description="Helical" evidence="7">
    <location>
        <begin position="186"/>
        <end position="205"/>
    </location>
</feature>
<dbReference type="InterPro" id="IPR006459">
    <property type="entry name" value="CASP/CASPL"/>
</dbReference>
<evidence type="ECO:0000256" key="1">
    <source>
        <dbReference type="ARBA" id="ARBA00004651"/>
    </source>
</evidence>
<sequence length="382" mass="40344">MTLGSIGAVMLEATRREALAKMDGRISSALELGAASKGSAPKNAVNRGIAILDFILRIVAIVGTLGSAIAMGTTNQTLPFFTQFIRFRAKYTDLPSFTFFVVASSVVTVYLVLSLAVSIFNIVNSHAQGSRVLLIIFDTIMLGLLTAGASAAASIVYLAHKGNTKTNWFAICQQFNSFCERISGSLIGSFAGVLVLMKAGALELGNAFKGSTPQAGVNRGVSILDFILRIVALVGTLASAIAMGTTNETLPFFTQFIRFRAQYHDLPSFTFFVVANSVVSTYLVLSLALSILHIVKSGAQGTRVVLIFFDAGMLALLTAGASAAAAIVYLAHKGNAKANWFAICQQFNSFCERISGSLIGSFAAIVVLVLLVLLSAVALSRS</sequence>
<feature type="transmembrane region" description="Helical" evidence="7">
    <location>
        <begin position="132"/>
        <end position="159"/>
    </location>
</feature>
<feature type="transmembrane region" description="Helical" evidence="7">
    <location>
        <begin position="266"/>
        <end position="292"/>
    </location>
</feature>
<evidence type="ECO:0000313" key="9">
    <source>
        <dbReference type="EMBL" id="KAK2994611.1"/>
    </source>
</evidence>
<dbReference type="InterPro" id="IPR006702">
    <property type="entry name" value="CASP_dom"/>
</dbReference>
<reference evidence="9" key="1">
    <citation type="submission" date="2022-12" db="EMBL/GenBank/DDBJ databases">
        <title>Draft genome assemblies for two species of Escallonia (Escalloniales).</title>
        <authorList>
            <person name="Chanderbali A."/>
            <person name="Dervinis C."/>
            <person name="Anghel I."/>
            <person name="Soltis D."/>
            <person name="Soltis P."/>
            <person name="Zapata F."/>
        </authorList>
    </citation>
    <scope>NUCLEOTIDE SEQUENCE</scope>
    <source>
        <strain evidence="9">UCBG92.1500</strain>
        <tissue evidence="9">Leaf</tissue>
    </source>
</reference>
<name>A0AA88S280_9ASTE</name>
<dbReference type="GO" id="GO:0005886">
    <property type="term" value="C:plasma membrane"/>
    <property type="evidence" value="ECO:0007669"/>
    <property type="project" value="UniProtKB-SubCell"/>
</dbReference>